<keyword evidence="7" id="KW-1185">Reference proteome</keyword>
<evidence type="ECO:0000256" key="2">
    <source>
        <dbReference type="ARBA" id="ARBA00022980"/>
    </source>
</evidence>
<feature type="region of interest" description="Disordered" evidence="4">
    <location>
        <begin position="70"/>
        <end position="111"/>
    </location>
</feature>
<dbReference type="InterPro" id="IPR036823">
    <property type="entry name" value="Ribosomal_uS7_dom_sf"/>
</dbReference>
<feature type="compositionally biased region" description="Low complexity" evidence="4">
    <location>
        <begin position="127"/>
        <end position="150"/>
    </location>
</feature>
<dbReference type="GO" id="GO:1990904">
    <property type="term" value="C:ribonucleoprotein complex"/>
    <property type="evidence" value="ECO:0007669"/>
    <property type="project" value="UniProtKB-KW"/>
</dbReference>
<dbReference type="AlphaFoldDB" id="A0A835VQT8"/>
<evidence type="ECO:0000313" key="6">
    <source>
        <dbReference type="EMBL" id="KAG2425802.1"/>
    </source>
</evidence>
<evidence type="ECO:0000256" key="3">
    <source>
        <dbReference type="ARBA" id="ARBA00023274"/>
    </source>
</evidence>
<feature type="domain" description="Small ribosomal subunit protein uS7" evidence="5">
    <location>
        <begin position="178"/>
        <end position="280"/>
    </location>
</feature>
<dbReference type="GO" id="GO:0006412">
    <property type="term" value="P:translation"/>
    <property type="evidence" value="ECO:0007669"/>
    <property type="project" value="InterPro"/>
</dbReference>
<dbReference type="InterPro" id="IPR000235">
    <property type="entry name" value="Ribosomal_uS7"/>
</dbReference>
<gene>
    <name evidence="6" type="ORF">HXX76_013427</name>
</gene>
<proteinExistence type="inferred from homology"/>
<reference evidence="6" key="1">
    <citation type="journal article" date="2020" name="bioRxiv">
        <title>Comparative genomics of Chlamydomonas.</title>
        <authorList>
            <person name="Craig R.J."/>
            <person name="Hasan A.R."/>
            <person name="Ness R.W."/>
            <person name="Keightley P.D."/>
        </authorList>
    </citation>
    <scope>NUCLEOTIDE SEQUENCE</scope>
    <source>
        <strain evidence="6">SAG 7.73</strain>
    </source>
</reference>
<dbReference type="EMBL" id="JAEHOC010000052">
    <property type="protein sequence ID" value="KAG2425802.1"/>
    <property type="molecule type" value="Genomic_DNA"/>
</dbReference>
<comment type="similarity">
    <text evidence="1">Belongs to the universal ribosomal protein uS7 family.</text>
</comment>
<feature type="region of interest" description="Disordered" evidence="4">
    <location>
        <begin position="123"/>
        <end position="167"/>
    </location>
</feature>
<keyword evidence="3" id="KW-0687">Ribonucleoprotein</keyword>
<dbReference type="SUPFAM" id="SSF47973">
    <property type="entry name" value="Ribosomal protein S7"/>
    <property type="match status" value="1"/>
</dbReference>
<evidence type="ECO:0000313" key="7">
    <source>
        <dbReference type="Proteomes" id="UP000650467"/>
    </source>
</evidence>
<feature type="compositionally biased region" description="Gly residues" evidence="4">
    <location>
        <begin position="151"/>
        <end position="162"/>
    </location>
</feature>
<comment type="caution">
    <text evidence="6">The sequence shown here is derived from an EMBL/GenBank/DDBJ whole genome shotgun (WGS) entry which is preliminary data.</text>
</comment>
<sequence>MLSSARRLLASVGSAAVEQRALADAPAAAAGPHLRALLPGLAPPACFCSSTTALGSLGAAGSWRCMSSAADSAGSQQQPPPQQQQSEAASSSSSGSTAPAGPMSEVVQELTKASPTGRLLDLFTPSQQQQTQQTLQRSRGPGPRSRPGAGAAAGGGPGGAAGAGPQAAAEAAPPLAADSDVLEVVLRAVENCKPLMKVIQSKAGTRVVYQPRPLNPTQSTNFAVKWILEAAKKRRVGGKAGAGAASMADALAVELLLAAQRKGGARARRDEVHKLALDNRANLRR</sequence>
<accession>A0A835VQT8</accession>
<dbReference type="InterPro" id="IPR023798">
    <property type="entry name" value="Ribosomal_uS7_dom"/>
</dbReference>
<dbReference type="Gene3D" id="1.10.455.10">
    <property type="entry name" value="Ribosomal protein S7 domain"/>
    <property type="match status" value="1"/>
</dbReference>
<dbReference type="Proteomes" id="UP000650467">
    <property type="component" value="Unassembled WGS sequence"/>
</dbReference>
<name>A0A835VQT8_CHLIN</name>
<dbReference type="GO" id="GO:0005840">
    <property type="term" value="C:ribosome"/>
    <property type="evidence" value="ECO:0007669"/>
    <property type="project" value="UniProtKB-KW"/>
</dbReference>
<evidence type="ECO:0000256" key="1">
    <source>
        <dbReference type="ARBA" id="ARBA00007151"/>
    </source>
</evidence>
<keyword evidence="2" id="KW-0689">Ribosomal protein</keyword>
<dbReference type="PANTHER" id="PTHR11205">
    <property type="entry name" value="RIBOSOMAL PROTEIN S7"/>
    <property type="match status" value="1"/>
</dbReference>
<evidence type="ECO:0000259" key="5">
    <source>
        <dbReference type="Pfam" id="PF00177"/>
    </source>
</evidence>
<protein>
    <recommendedName>
        <fullName evidence="5">Small ribosomal subunit protein uS7 domain-containing protein</fullName>
    </recommendedName>
</protein>
<dbReference type="OrthoDB" id="35139at2759"/>
<feature type="compositionally biased region" description="Low complexity" evidence="4">
    <location>
        <begin position="70"/>
        <end position="104"/>
    </location>
</feature>
<organism evidence="6 7">
    <name type="scientific">Chlamydomonas incerta</name>
    <dbReference type="NCBI Taxonomy" id="51695"/>
    <lineage>
        <taxon>Eukaryota</taxon>
        <taxon>Viridiplantae</taxon>
        <taxon>Chlorophyta</taxon>
        <taxon>core chlorophytes</taxon>
        <taxon>Chlorophyceae</taxon>
        <taxon>CS clade</taxon>
        <taxon>Chlamydomonadales</taxon>
        <taxon>Chlamydomonadaceae</taxon>
        <taxon>Chlamydomonas</taxon>
    </lineage>
</organism>
<dbReference type="Pfam" id="PF00177">
    <property type="entry name" value="Ribosomal_S7"/>
    <property type="match status" value="1"/>
</dbReference>
<evidence type="ECO:0000256" key="4">
    <source>
        <dbReference type="SAM" id="MobiDB-lite"/>
    </source>
</evidence>